<dbReference type="InterPro" id="IPR025965">
    <property type="entry name" value="FlgD/Vpr_Ig-like"/>
</dbReference>
<keyword evidence="3" id="KW-0378">Hydrolase</keyword>
<name>A0A7C6EBT0_UNCW3</name>
<dbReference type="NCBIfam" id="TIGR04183">
    <property type="entry name" value="Por_Secre_tail"/>
    <property type="match status" value="1"/>
</dbReference>
<proteinExistence type="predicted"/>
<dbReference type="PANTHER" id="PTHR12147">
    <property type="entry name" value="METALLOPEPTIDASE M28 FAMILY MEMBER"/>
    <property type="match status" value="1"/>
</dbReference>
<dbReference type="AlphaFoldDB" id="A0A7C6EBT0"/>
<dbReference type="SUPFAM" id="SSF53187">
    <property type="entry name" value="Zn-dependent exopeptidases"/>
    <property type="match status" value="1"/>
</dbReference>
<dbReference type="InterPro" id="IPR013783">
    <property type="entry name" value="Ig-like_fold"/>
</dbReference>
<dbReference type="Gene3D" id="2.60.40.10">
    <property type="entry name" value="Immunoglobulins"/>
    <property type="match status" value="1"/>
</dbReference>
<gene>
    <name evidence="3" type="ORF">ENW73_01345</name>
</gene>
<evidence type="ECO:0000259" key="2">
    <source>
        <dbReference type="Pfam" id="PF13860"/>
    </source>
</evidence>
<dbReference type="Pfam" id="PF04389">
    <property type="entry name" value="Peptidase_M28"/>
    <property type="match status" value="1"/>
</dbReference>
<organism evidence="3">
    <name type="scientific">candidate division WOR-3 bacterium</name>
    <dbReference type="NCBI Taxonomy" id="2052148"/>
    <lineage>
        <taxon>Bacteria</taxon>
        <taxon>Bacteria division WOR-3</taxon>
    </lineage>
</organism>
<dbReference type="EMBL" id="DTLI01000031">
    <property type="protein sequence ID" value="HHS51499.1"/>
    <property type="molecule type" value="Genomic_DNA"/>
</dbReference>
<dbReference type="InterPro" id="IPR007484">
    <property type="entry name" value="Peptidase_M28"/>
</dbReference>
<sequence>MNLFLLGLILLTGINKSQTSLLQVPIEAQTLAILKSEYFKPVALMDNTVIVEALPNGINVLKQERVDYKTLLKPESFQYAKEHRSFYFVFPPFRKKSASAFRFLTENGEVLSEGDNYYLYLTTQDFAQTLPQIRYEITHISLKPIILPELADNNFFFEAPAQLEFNRVIDNIISQITPTELAQLVRELSGEVPVTVSGSLDTIRTRYATAPRNSVAIRYWYEKLSSFSGLDSVTFHPFTWQANRCDSNIIATKLGTTYPNQYYIIGGHIDNTSEIPNTYAPGADDNATGSVAMLIAAKYLHSIPFKYTIRFIAWNAEEFGLYGSEAHAREARNRNDSIVGVLNGDMIGTETINRDSLEIYTGSRTGSRALGDTFYSVNTTYGIGLHIRRSTQMPQYSDHYPYYAQGYNSNCIIEADFCPYYHTTQDRITASSFDTIFFTKVVKGMVATLATLAQPDTLYKDVAVLAIIQPVGTIDSNTPITPQVRVKNYGFNPETFPIKFCIGDFYNETRTKTLAPGQIDTVNFPIWVATQIGTHTTKCTTLLSGDMKQTNDYVINSVTVTPVGIAENSDPQIPKTLVLEVSKPNPFLSQTIIRYTLPKETAVSLQIYNVVGNLVRTLKDGLEKPGIYSVIWDGADDNGNKVTKGVYFYRLSAGKNRVIKKVIKLD</sequence>
<dbReference type="GO" id="GO:0006508">
    <property type="term" value="P:proteolysis"/>
    <property type="evidence" value="ECO:0007669"/>
    <property type="project" value="InterPro"/>
</dbReference>
<dbReference type="InterPro" id="IPR045175">
    <property type="entry name" value="M28_fam"/>
</dbReference>
<dbReference type="Gene3D" id="2.60.40.4070">
    <property type="match status" value="1"/>
</dbReference>
<dbReference type="PANTHER" id="PTHR12147:SF26">
    <property type="entry name" value="PEPTIDASE M28 DOMAIN-CONTAINING PROTEIN"/>
    <property type="match status" value="1"/>
</dbReference>
<comment type="caution">
    <text evidence="3">The sequence shown here is derived from an EMBL/GenBank/DDBJ whole genome shotgun (WGS) entry which is preliminary data.</text>
</comment>
<reference evidence="3" key="1">
    <citation type="journal article" date="2020" name="mSystems">
        <title>Genome- and Community-Level Interaction Insights into Carbon Utilization and Element Cycling Functions of Hydrothermarchaeota in Hydrothermal Sediment.</title>
        <authorList>
            <person name="Zhou Z."/>
            <person name="Liu Y."/>
            <person name="Xu W."/>
            <person name="Pan J."/>
            <person name="Luo Z.H."/>
            <person name="Li M."/>
        </authorList>
    </citation>
    <scope>NUCLEOTIDE SEQUENCE [LARGE SCALE GENOMIC DNA]</scope>
    <source>
        <strain evidence="3">SpSt-876</strain>
    </source>
</reference>
<dbReference type="Pfam" id="PF13860">
    <property type="entry name" value="FlgD_ig"/>
    <property type="match status" value="1"/>
</dbReference>
<evidence type="ECO:0000259" key="1">
    <source>
        <dbReference type="Pfam" id="PF04389"/>
    </source>
</evidence>
<accession>A0A7C6EBT0</accession>
<feature type="domain" description="FlgD/Vpr Ig-like" evidence="2">
    <location>
        <begin position="595"/>
        <end position="654"/>
    </location>
</feature>
<dbReference type="GO" id="GO:0008235">
    <property type="term" value="F:metalloexopeptidase activity"/>
    <property type="evidence" value="ECO:0007669"/>
    <property type="project" value="InterPro"/>
</dbReference>
<dbReference type="Gene3D" id="3.40.630.10">
    <property type="entry name" value="Zn peptidases"/>
    <property type="match status" value="1"/>
</dbReference>
<evidence type="ECO:0000313" key="3">
    <source>
        <dbReference type="EMBL" id="HHS51499.1"/>
    </source>
</evidence>
<dbReference type="InterPro" id="IPR026444">
    <property type="entry name" value="Secre_tail"/>
</dbReference>
<feature type="domain" description="Peptidase M28" evidence="1">
    <location>
        <begin position="248"/>
        <end position="434"/>
    </location>
</feature>
<protein>
    <submittedName>
        <fullName evidence="3">M20/M25/M40 family metallo-hydrolase</fullName>
    </submittedName>
</protein>